<feature type="transmembrane region" description="Helical" evidence="1">
    <location>
        <begin position="326"/>
        <end position="343"/>
    </location>
</feature>
<sequence>MGIAKKDLLYVVIGWVLTIFSVVMLYRQGVTRSFFHQDDVIELSVIADWKGWSTLGHMNNEHLNITFWPLLRTQWILFGINYLPYLTLNIFFHLVVLVLIFLTTYRLTESVLWSSIPVWGMVINSNWFTVVWWITGQMFFLTTIFALITYCVILKIRDKPKTTWLYPLLYIVSVLPGLSWGIGLSWPTWPLLIFGINYINRRVNKIGSVLIAAQLTLIVIYVSLVGSNLGVHTDPKTWFSNPLAIISFVVVGISNTVVGRWLWPPENLEVRVLFLLIMLTLFVISKPWRKIMDRNIIFGLMVTIGSFTTFAIPRWRFGIGHAMANYYAYFPLPFLLIAVAVFLSKYNCSGWRRALLLSIFLIHIPLSWIGFESWARDWVVRPQQTRAYFQEIDSTLPGSCLNNRYLPEFIVPQNIWRIDFLWPVFKKDFDPFCIDK</sequence>
<evidence type="ECO:0000313" key="2">
    <source>
        <dbReference type="EMBL" id="KKT51597.1"/>
    </source>
</evidence>
<name>A0A0G1K5P2_9BACT</name>
<keyword evidence="1" id="KW-1133">Transmembrane helix</keyword>
<reference evidence="2 3" key="1">
    <citation type="journal article" date="2015" name="Nature">
        <title>rRNA introns, odd ribosomes, and small enigmatic genomes across a large radiation of phyla.</title>
        <authorList>
            <person name="Brown C.T."/>
            <person name="Hug L.A."/>
            <person name="Thomas B.C."/>
            <person name="Sharon I."/>
            <person name="Castelle C.J."/>
            <person name="Singh A."/>
            <person name="Wilkins M.J."/>
            <person name="Williams K.H."/>
            <person name="Banfield J.F."/>
        </authorList>
    </citation>
    <scope>NUCLEOTIDE SEQUENCE [LARGE SCALE GENOMIC DNA]</scope>
</reference>
<feature type="transmembrane region" description="Helical" evidence="1">
    <location>
        <begin position="268"/>
        <end position="284"/>
    </location>
</feature>
<comment type="caution">
    <text evidence="2">The sequence shown here is derived from an EMBL/GenBank/DDBJ whole genome shotgun (WGS) entry which is preliminary data.</text>
</comment>
<proteinExistence type="predicted"/>
<evidence type="ECO:0000256" key="1">
    <source>
        <dbReference type="SAM" id="Phobius"/>
    </source>
</evidence>
<dbReference type="Proteomes" id="UP000034006">
    <property type="component" value="Unassembled WGS sequence"/>
</dbReference>
<feature type="transmembrane region" description="Helical" evidence="1">
    <location>
        <begin position="90"/>
        <end position="107"/>
    </location>
</feature>
<feature type="transmembrane region" description="Helical" evidence="1">
    <location>
        <begin position="7"/>
        <end position="26"/>
    </location>
</feature>
<dbReference type="STRING" id="1618387.UW44_C0010G0035"/>
<dbReference type="EMBL" id="LCIH01000010">
    <property type="protein sequence ID" value="KKT51597.1"/>
    <property type="molecule type" value="Genomic_DNA"/>
</dbReference>
<gene>
    <name evidence="2" type="ORF">UW44_C0010G0035</name>
</gene>
<organism evidence="2 3">
    <name type="scientific">Candidatus Collierbacteria bacterium GW2011_GWB2_44_22</name>
    <dbReference type="NCBI Taxonomy" id="1618387"/>
    <lineage>
        <taxon>Bacteria</taxon>
        <taxon>Candidatus Collieribacteriota</taxon>
    </lineage>
</organism>
<keyword evidence="1" id="KW-0812">Transmembrane</keyword>
<feature type="transmembrane region" description="Helical" evidence="1">
    <location>
        <begin position="127"/>
        <end position="153"/>
    </location>
</feature>
<evidence type="ECO:0000313" key="3">
    <source>
        <dbReference type="Proteomes" id="UP000034006"/>
    </source>
</evidence>
<accession>A0A0G1K5P2</accession>
<feature type="transmembrane region" description="Helical" evidence="1">
    <location>
        <begin position="206"/>
        <end position="231"/>
    </location>
</feature>
<evidence type="ECO:0008006" key="4">
    <source>
        <dbReference type="Google" id="ProtNLM"/>
    </source>
</evidence>
<feature type="transmembrane region" description="Helical" evidence="1">
    <location>
        <begin position="243"/>
        <end position="262"/>
    </location>
</feature>
<protein>
    <recommendedName>
        <fullName evidence="4">Glycosyltransferase RgtA/B/C/D-like domain-containing protein</fullName>
    </recommendedName>
</protein>
<feature type="transmembrane region" description="Helical" evidence="1">
    <location>
        <begin position="296"/>
        <end position="314"/>
    </location>
</feature>
<keyword evidence="1" id="KW-0472">Membrane</keyword>
<feature type="transmembrane region" description="Helical" evidence="1">
    <location>
        <begin position="165"/>
        <end position="186"/>
    </location>
</feature>
<dbReference type="AlphaFoldDB" id="A0A0G1K5P2"/>